<dbReference type="InterPro" id="IPR025534">
    <property type="entry name" value="DUF4420"/>
</dbReference>
<evidence type="ECO:0000313" key="2">
    <source>
        <dbReference type="Proteomes" id="UP001324380"/>
    </source>
</evidence>
<keyword evidence="2" id="KW-1185">Reference proteome</keyword>
<dbReference type="RefSeq" id="WP_321561653.1">
    <property type="nucleotide sequence ID" value="NZ_CP139558.1"/>
</dbReference>
<dbReference type="Pfam" id="PF14390">
    <property type="entry name" value="DUF4420"/>
    <property type="match status" value="1"/>
</dbReference>
<reference evidence="1 2" key="1">
    <citation type="submission" date="2023-11" db="EMBL/GenBank/DDBJ databases">
        <title>Analysis of the Genomes of Mucilaginibacter gossypii cycad 4 and M. sabulilitoris SNA2: microbes with the potential for plant growth promotion.</title>
        <authorList>
            <person name="Hirsch A.M."/>
            <person name="Humm E."/>
            <person name="Rubbi M."/>
            <person name="Del Vecchio G."/>
            <person name="Ha S.M."/>
            <person name="Pellegrini M."/>
            <person name="Gunsalus R.P."/>
        </authorList>
    </citation>
    <scope>NUCLEOTIDE SEQUENCE [LARGE SCALE GENOMIC DNA]</scope>
    <source>
        <strain evidence="1 2">SNA2</strain>
    </source>
</reference>
<evidence type="ECO:0000313" key="1">
    <source>
        <dbReference type="EMBL" id="WPU92491.1"/>
    </source>
</evidence>
<organism evidence="1 2">
    <name type="scientific">Mucilaginibacter sabulilitoris</name>
    <dbReference type="NCBI Taxonomy" id="1173583"/>
    <lineage>
        <taxon>Bacteria</taxon>
        <taxon>Pseudomonadati</taxon>
        <taxon>Bacteroidota</taxon>
        <taxon>Sphingobacteriia</taxon>
        <taxon>Sphingobacteriales</taxon>
        <taxon>Sphingobacteriaceae</taxon>
        <taxon>Mucilaginibacter</taxon>
    </lineage>
</organism>
<protein>
    <submittedName>
        <fullName evidence="1">PD-(D/E)XK motif protein</fullName>
    </submittedName>
</protein>
<sequence>MTKAAENPWLHMKPDTSRRIDIETAHDFFWVTDSKNRYGLLIKFGFPLTDIEIAENIKGISVIPVSDDESGKLYFILTNNGDWEIFLSVCTNLVFMASKCANEISMIPVINLRIKRWQKFLRENNTTAMTEILQMGLLTELYFIVYSLIPEFGYQESILSWVGPDSDKKDFSLPEFFVEVKSFIASKGRIIKISSLQQLDCEIKPLYLSVYGLTHTNHGISILDMIDAVNALIPEEDYETRDIFEAKLSAYGYMQSVTEPPFFTYSFDLSKSYLVSDDFPKILSSGVDSRILTAQYSIDLAKCVTNEVPLPFNT</sequence>
<name>A0ABZ0TI52_9SPHI</name>
<dbReference type="EMBL" id="CP139558">
    <property type="protein sequence ID" value="WPU92491.1"/>
    <property type="molecule type" value="Genomic_DNA"/>
</dbReference>
<dbReference type="Proteomes" id="UP001324380">
    <property type="component" value="Chromosome"/>
</dbReference>
<proteinExistence type="predicted"/>
<gene>
    <name evidence="1" type="ORF">SNE25_24495</name>
</gene>
<accession>A0ABZ0TI52</accession>